<organism evidence="1 2">
    <name type="scientific">Paenibacillus herberti</name>
    <dbReference type="NCBI Taxonomy" id="1619309"/>
    <lineage>
        <taxon>Bacteria</taxon>
        <taxon>Bacillati</taxon>
        <taxon>Bacillota</taxon>
        <taxon>Bacilli</taxon>
        <taxon>Bacillales</taxon>
        <taxon>Paenibacillaceae</taxon>
        <taxon>Paenibacillus</taxon>
    </lineage>
</organism>
<comment type="caution">
    <text evidence="1">The sequence shown here is derived from an EMBL/GenBank/DDBJ whole genome shotgun (WGS) entry which is preliminary data.</text>
</comment>
<name>A0A229P1D9_9BACL</name>
<proteinExistence type="predicted"/>
<reference evidence="1 2" key="1">
    <citation type="submission" date="2017-07" db="EMBL/GenBank/DDBJ databases">
        <title>Paenibacillus herberti R33 genome sequencing and assembly.</title>
        <authorList>
            <person name="Su W."/>
        </authorList>
    </citation>
    <scope>NUCLEOTIDE SEQUENCE [LARGE SCALE GENOMIC DNA]</scope>
    <source>
        <strain evidence="1 2">R33</strain>
    </source>
</reference>
<dbReference type="Proteomes" id="UP000215145">
    <property type="component" value="Unassembled WGS sequence"/>
</dbReference>
<evidence type="ECO:0000313" key="1">
    <source>
        <dbReference type="EMBL" id="OXM15709.1"/>
    </source>
</evidence>
<accession>A0A229P1D9</accession>
<dbReference type="EMBL" id="NMUQ01000001">
    <property type="protein sequence ID" value="OXM15709.1"/>
    <property type="molecule type" value="Genomic_DNA"/>
</dbReference>
<evidence type="ECO:0000313" key="2">
    <source>
        <dbReference type="Proteomes" id="UP000215145"/>
    </source>
</evidence>
<gene>
    <name evidence="1" type="ORF">CGZ75_03000</name>
</gene>
<keyword evidence="2" id="KW-1185">Reference proteome</keyword>
<dbReference type="AlphaFoldDB" id="A0A229P1D9"/>
<sequence length="72" mass="8008">MGWYGLILPQLGKKNLPAELLSKEIGGRYKPRGSRPAVADMNMYGSASATRRCQRTWFTLRAGQKLLPDDGL</sequence>
<protein>
    <submittedName>
        <fullName evidence="1">Uncharacterized protein</fullName>
    </submittedName>
</protein>